<evidence type="ECO:0000313" key="2">
    <source>
        <dbReference type="EMBL" id="QID23964.1"/>
    </source>
</evidence>
<accession>A0A6G6AP67</accession>
<feature type="transmembrane region" description="Helical" evidence="1">
    <location>
        <begin position="36"/>
        <end position="53"/>
    </location>
</feature>
<reference evidence="2" key="1">
    <citation type="submission" date="2019-07" db="EMBL/GenBank/DDBJ databases">
        <authorList>
            <person name="Cheng J."/>
        </authorList>
    </citation>
    <scope>NUCLEOTIDE SEQUENCE</scope>
    <source>
        <strain evidence="2">KP-13-14</strain>
        <plasmid evidence="2">pKP-13-14-NDM-9</plasmid>
    </source>
</reference>
<sequence>MSYCNQVHSADTLRMLLLCIIRMPLTVFIRREVISRIVLIIMAVAVLSSSLMVKPQAAYNIQETTTVSEHQHDSDEPLNEHDPLLFHSHGSVHHLNADHSHDLNKLFALTALHAWNPGMRVMFALSSEQILQMPQTTPERPPRILSA</sequence>
<organism evidence="2">
    <name type="scientific">Klebsiella pneumoniae</name>
    <dbReference type="NCBI Taxonomy" id="573"/>
    <lineage>
        <taxon>Bacteria</taxon>
        <taxon>Pseudomonadati</taxon>
        <taxon>Pseudomonadota</taxon>
        <taxon>Gammaproteobacteria</taxon>
        <taxon>Enterobacterales</taxon>
        <taxon>Enterobacteriaceae</taxon>
        <taxon>Klebsiella/Raoultella group</taxon>
        <taxon>Klebsiella</taxon>
        <taxon>Klebsiella pneumoniae complex</taxon>
    </lineage>
</organism>
<keyword evidence="1" id="KW-1133">Transmembrane helix</keyword>
<keyword evidence="1" id="KW-0472">Membrane</keyword>
<geneLocation type="plasmid" evidence="2">
    <name>pKP-13-14-NDM-9</name>
</geneLocation>
<evidence type="ECO:0000256" key="1">
    <source>
        <dbReference type="SAM" id="Phobius"/>
    </source>
</evidence>
<dbReference type="EMBL" id="MN175386">
    <property type="protein sequence ID" value="QID23964.1"/>
    <property type="molecule type" value="Genomic_DNA"/>
</dbReference>
<proteinExistence type="predicted"/>
<dbReference type="AlphaFoldDB" id="A0A6G6AP67"/>
<protein>
    <submittedName>
        <fullName evidence="2">Uncharacterized protein</fullName>
    </submittedName>
</protein>
<name>A0A6G6AP67_KLEPN</name>
<keyword evidence="2" id="KW-0614">Plasmid</keyword>
<keyword evidence="1" id="KW-0812">Transmembrane</keyword>
<dbReference type="RefSeq" id="WP_223290606.1">
    <property type="nucleotide sequence ID" value="NZ_MN175386.1"/>
</dbReference>